<dbReference type="Proteomes" id="UP001341840">
    <property type="component" value="Unassembled WGS sequence"/>
</dbReference>
<keyword evidence="2" id="KW-1185">Reference proteome</keyword>
<dbReference type="EMBL" id="JASCZI010181266">
    <property type="protein sequence ID" value="MED6180420.1"/>
    <property type="molecule type" value="Genomic_DNA"/>
</dbReference>
<protein>
    <submittedName>
        <fullName evidence="1">Uncharacterized protein</fullName>
    </submittedName>
</protein>
<organism evidence="1 2">
    <name type="scientific">Stylosanthes scabra</name>
    <dbReference type="NCBI Taxonomy" id="79078"/>
    <lineage>
        <taxon>Eukaryota</taxon>
        <taxon>Viridiplantae</taxon>
        <taxon>Streptophyta</taxon>
        <taxon>Embryophyta</taxon>
        <taxon>Tracheophyta</taxon>
        <taxon>Spermatophyta</taxon>
        <taxon>Magnoliopsida</taxon>
        <taxon>eudicotyledons</taxon>
        <taxon>Gunneridae</taxon>
        <taxon>Pentapetalae</taxon>
        <taxon>rosids</taxon>
        <taxon>fabids</taxon>
        <taxon>Fabales</taxon>
        <taxon>Fabaceae</taxon>
        <taxon>Papilionoideae</taxon>
        <taxon>50 kb inversion clade</taxon>
        <taxon>dalbergioids sensu lato</taxon>
        <taxon>Dalbergieae</taxon>
        <taxon>Pterocarpus clade</taxon>
        <taxon>Stylosanthes</taxon>
    </lineage>
</organism>
<name>A0ABU6W3E1_9FABA</name>
<evidence type="ECO:0000313" key="2">
    <source>
        <dbReference type="Proteomes" id="UP001341840"/>
    </source>
</evidence>
<comment type="caution">
    <text evidence="1">The sequence shown here is derived from an EMBL/GenBank/DDBJ whole genome shotgun (WGS) entry which is preliminary data.</text>
</comment>
<gene>
    <name evidence="1" type="ORF">PIB30_010050</name>
</gene>
<evidence type="ECO:0000313" key="1">
    <source>
        <dbReference type="EMBL" id="MED6180420.1"/>
    </source>
</evidence>
<proteinExistence type="predicted"/>
<reference evidence="1 2" key="1">
    <citation type="journal article" date="2023" name="Plants (Basel)">
        <title>Bridging the Gap: Combining Genomics and Transcriptomics Approaches to Understand Stylosanthes scabra, an Orphan Legume from the Brazilian Caatinga.</title>
        <authorList>
            <person name="Ferreira-Neto J.R.C."/>
            <person name="da Silva M.D."/>
            <person name="Binneck E."/>
            <person name="de Melo N.F."/>
            <person name="da Silva R.H."/>
            <person name="de Melo A.L.T.M."/>
            <person name="Pandolfi V."/>
            <person name="Bustamante F.O."/>
            <person name="Brasileiro-Vidal A.C."/>
            <person name="Benko-Iseppon A.M."/>
        </authorList>
    </citation>
    <scope>NUCLEOTIDE SEQUENCE [LARGE SCALE GENOMIC DNA]</scope>
    <source>
        <tissue evidence="1">Leaves</tissue>
    </source>
</reference>
<sequence>MHEEILDIAPLNEIIPENIPFQEAENPIIIGPTRELTAEEQKKIYNWVMNASKEDTVQEEMITKFHGRRNLFLLRMEFRHLKPHEWIGSNDTLLNDRNLIAYQSRGEYIEMNPNLGLDKDDFDKEKATRRQWGKIVKDMLKIVFPT</sequence>
<accession>A0ABU6W3E1</accession>